<name>A0A329CV01_9BURK</name>
<dbReference type="OrthoDB" id="9149286at2"/>
<evidence type="ECO:0000313" key="3">
    <source>
        <dbReference type="Proteomes" id="UP000248918"/>
    </source>
</evidence>
<accession>A0A329CV01</accession>
<organism evidence="2 3">
    <name type="scientific">Paraburkholderia bryophila</name>
    <dbReference type="NCBI Taxonomy" id="420952"/>
    <lineage>
        <taxon>Bacteria</taxon>
        <taxon>Pseudomonadati</taxon>
        <taxon>Pseudomonadota</taxon>
        <taxon>Betaproteobacteria</taxon>
        <taxon>Burkholderiales</taxon>
        <taxon>Burkholderiaceae</taxon>
        <taxon>Paraburkholderia</taxon>
    </lineage>
</organism>
<feature type="transmembrane region" description="Helical" evidence="1">
    <location>
        <begin position="83"/>
        <end position="102"/>
    </location>
</feature>
<keyword evidence="1" id="KW-0812">Transmembrane</keyword>
<keyword evidence="1" id="KW-0472">Membrane</keyword>
<comment type="caution">
    <text evidence="2">The sequence shown here is derived from an EMBL/GenBank/DDBJ whole genome shotgun (WGS) entry which is preliminary data.</text>
</comment>
<protein>
    <submittedName>
        <fullName evidence="2">Uncharacterized protein</fullName>
    </submittedName>
</protein>
<feature type="transmembrane region" description="Helical" evidence="1">
    <location>
        <begin position="43"/>
        <end position="63"/>
    </location>
</feature>
<gene>
    <name evidence="2" type="ORF">BX591_1012</name>
</gene>
<keyword evidence="1" id="KW-1133">Transmembrane helix</keyword>
<proteinExistence type="predicted"/>
<sequence length="239" mass="26277">MDIKKKRILEVSASAFLIAYGTYGVIADDFVLPAKGGGTVTLYGYPAWIMYAALLCLVGNLLVDAFGVSVRPNQASLYGKAKAHMAIAGGGLFVLALVLGLVKHSRDTVCENTELLRIGIPQTTYSAVVFTRVCRWPKEPVSAKSSPSLLIVVVGKDEKLPSDIHFSSLIWMNRATLKKIIWLDGKLFVVYQDDKHLKDGEKTPQVRQEFPLPVMLVDLDDPARKGLLYMPRESGARVN</sequence>
<dbReference type="EMBL" id="QLTK01000001">
    <property type="protein sequence ID" value="RAS38673.1"/>
    <property type="molecule type" value="Genomic_DNA"/>
</dbReference>
<reference evidence="2 3" key="1">
    <citation type="submission" date="2018-06" db="EMBL/GenBank/DDBJ databases">
        <title>Genomic Encyclopedia of Type Strains, Phase III (KMG-III): the genomes of soil and plant-associated and newly described type strains.</title>
        <authorList>
            <person name="Whitman W."/>
        </authorList>
    </citation>
    <scope>NUCLEOTIDE SEQUENCE [LARGE SCALE GENOMIC DNA]</scope>
    <source>
        <strain evidence="2 3">LMG 23644</strain>
    </source>
</reference>
<evidence type="ECO:0000313" key="2">
    <source>
        <dbReference type="EMBL" id="RAS38673.1"/>
    </source>
</evidence>
<dbReference type="RefSeq" id="WP_111928730.1">
    <property type="nucleotide sequence ID" value="NZ_CADFFP010000004.1"/>
</dbReference>
<evidence type="ECO:0000256" key="1">
    <source>
        <dbReference type="SAM" id="Phobius"/>
    </source>
</evidence>
<dbReference type="AlphaFoldDB" id="A0A329CV01"/>
<dbReference type="Proteomes" id="UP000248918">
    <property type="component" value="Unassembled WGS sequence"/>
</dbReference>